<dbReference type="EMBL" id="JAHRIQ010000364">
    <property type="protein sequence ID" value="MEQ2220488.1"/>
    <property type="molecule type" value="Genomic_DNA"/>
</dbReference>
<keyword evidence="2" id="KW-1185">Reference proteome</keyword>
<proteinExistence type="predicted"/>
<gene>
    <name evidence="1" type="ORF">ILYODFUR_006036</name>
</gene>
<name>A0ABV0SIU7_9TELE</name>
<accession>A0ABV0SIU7</accession>
<organism evidence="1 2">
    <name type="scientific">Ilyodon furcidens</name>
    <name type="common">goldbreast splitfin</name>
    <dbReference type="NCBI Taxonomy" id="33524"/>
    <lineage>
        <taxon>Eukaryota</taxon>
        <taxon>Metazoa</taxon>
        <taxon>Chordata</taxon>
        <taxon>Craniata</taxon>
        <taxon>Vertebrata</taxon>
        <taxon>Euteleostomi</taxon>
        <taxon>Actinopterygii</taxon>
        <taxon>Neopterygii</taxon>
        <taxon>Teleostei</taxon>
        <taxon>Neoteleostei</taxon>
        <taxon>Acanthomorphata</taxon>
        <taxon>Ovalentaria</taxon>
        <taxon>Atherinomorphae</taxon>
        <taxon>Cyprinodontiformes</taxon>
        <taxon>Goodeidae</taxon>
        <taxon>Ilyodon</taxon>
    </lineage>
</organism>
<protein>
    <submittedName>
        <fullName evidence="1">Uncharacterized protein</fullName>
    </submittedName>
</protein>
<reference evidence="1 2" key="1">
    <citation type="submission" date="2021-06" db="EMBL/GenBank/DDBJ databases">
        <authorList>
            <person name="Palmer J.M."/>
        </authorList>
    </citation>
    <scope>NUCLEOTIDE SEQUENCE [LARGE SCALE GENOMIC DNA]</scope>
    <source>
        <strain evidence="2">if_2019</strain>
        <tissue evidence="1">Muscle</tissue>
    </source>
</reference>
<evidence type="ECO:0000313" key="1">
    <source>
        <dbReference type="EMBL" id="MEQ2220488.1"/>
    </source>
</evidence>
<comment type="caution">
    <text evidence="1">The sequence shown here is derived from an EMBL/GenBank/DDBJ whole genome shotgun (WGS) entry which is preliminary data.</text>
</comment>
<dbReference type="Proteomes" id="UP001482620">
    <property type="component" value="Unassembled WGS sequence"/>
</dbReference>
<sequence>MVSPSSIHLQLPSHLRVHPAFHVSQIKPVLPSPLIPLAKPPPPVRDVMDTPYMMCEGSWPPVAEAGECCSWSTGRATALRIASGYQGASSCTQPSSQILKPLLCPRLEASIEGGDVRPGCDREV</sequence>
<evidence type="ECO:0000313" key="2">
    <source>
        <dbReference type="Proteomes" id="UP001482620"/>
    </source>
</evidence>